<accession>A0A1W1UJY8</accession>
<reference evidence="1 2" key="1">
    <citation type="submission" date="2017-04" db="EMBL/GenBank/DDBJ databases">
        <authorList>
            <person name="Afonso C.L."/>
            <person name="Miller P.J."/>
            <person name="Scott M.A."/>
            <person name="Spackman E."/>
            <person name="Goraichik I."/>
            <person name="Dimitrov K.M."/>
            <person name="Suarez D.L."/>
            <person name="Swayne D.E."/>
        </authorList>
    </citation>
    <scope>NUCLEOTIDE SEQUENCE [LARGE SCALE GENOMIC DNA]</scope>
    <source>
        <strain evidence="1 2">KR-140</strain>
    </source>
</reference>
<proteinExistence type="predicted"/>
<dbReference type="RefSeq" id="WP_170928432.1">
    <property type="nucleotide sequence ID" value="NZ_FWWU01000005.1"/>
</dbReference>
<name>A0A1W1UJY8_9DEIO</name>
<dbReference type="AlphaFoldDB" id="A0A1W1UJY8"/>
<organism evidence="1 2">
    <name type="scientific">Deinococcus hopiensis KR-140</name>
    <dbReference type="NCBI Taxonomy" id="695939"/>
    <lineage>
        <taxon>Bacteria</taxon>
        <taxon>Thermotogati</taxon>
        <taxon>Deinococcota</taxon>
        <taxon>Deinococci</taxon>
        <taxon>Deinococcales</taxon>
        <taxon>Deinococcaceae</taxon>
        <taxon>Deinococcus</taxon>
    </lineage>
</organism>
<dbReference type="Proteomes" id="UP000192582">
    <property type="component" value="Unassembled WGS sequence"/>
</dbReference>
<protein>
    <submittedName>
        <fullName evidence="1">Uncharacterized protein</fullName>
    </submittedName>
</protein>
<evidence type="ECO:0000313" key="2">
    <source>
        <dbReference type="Proteomes" id="UP000192582"/>
    </source>
</evidence>
<dbReference type="STRING" id="695939.SAMN00790413_04554"/>
<keyword evidence="2" id="KW-1185">Reference proteome</keyword>
<dbReference type="EMBL" id="FWWU01000005">
    <property type="protein sequence ID" value="SMB81362.1"/>
    <property type="molecule type" value="Genomic_DNA"/>
</dbReference>
<evidence type="ECO:0000313" key="1">
    <source>
        <dbReference type="EMBL" id="SMB81362.1"/>
    </source>
</evidence>
<gene>
    <name evidence="1" type="ORF">SAMN00790413_04554</name>
</gene>
<sequence length="49" mass="5293">MASVSLTFCRVCQSGRFNAAHGELNWKGLARQLLEATTWETLLALPSGG</sequence>